<keyword evidence="1" id="KW-0175">Coiled coil</keyword>
<reference evidence="2 3" key="1">
    <citation type="submission" date="2019-08" db="EMBL/GenBank/DDBJ databases">
        <authorList>
            <person name="Khan S.A."/>
            <person name="Jeon C.O."/>
            <person name="Jeong S.E."/>
        </authorList>
    </citation>
    <scope>NUCLEOTIDE SEQUENCE [LARGE SCALE GENOMIC DNA]</scope>
    <source>
        <strain evidence="3">IMCC1728</strain>
    </source>
</reference>
<organism evidence="2 3">
    <name type="scientific">Piscinibacter aquaticus</name>
    <dbReference type="NCBI Taxonomy" id="392597"/>
    <lineage>
        <taxon>Bacteria</taxon>
        <taxon>Pseudomonadati</taxon>
        <taxon>Pseudomonadota</taxon>
        <taxon>Betaproteobacteria</taxon>
        <taxon>Burkholderiales</taxon>
        <taxon>Sphaerotilaceae</taxon>
        <taxon>Piscinibacter</taxon>
    </lineage>
</organism>
<dbReference type="Proteomes" id="UP000321832">
    <property type="component" value="Unassembled WGS sequence"/>
</dbReference>
<evidence type="ECO:0000313" key="3">
    <source>
        <dbReference type="Proteomes" id="UP000321832"/>
    </source>
</evidence>
<accession>A0A5C6U292</accession>
<comment type="caution">
    <text evidence="2">The sequence shown here is derived from an EMBL/GenBank/DDBJ whole genome shotgun (WGS) entry which is preliminary data.</text>
</comment>
<sequence>MTESAAESALPQARDAPNAAVPLSREQLYELVWKEPMLHIAERLGVSSSYMARVCTELRVPRPPRGYWAQLEVGEAQERPSLPPALPGDVESWTVGSTIGTHRPRAVAVPESDKSVPGSRLRRKPVRDTSHELVAGVRPFFLKTRSSHEDGLLRPFKRMLVDIVVSEAALDGALDAANQLFQKLEAKGHRVTFAPPNAYQHMQRAEVDTREPTPKGTYYERPWVPDRLTLVYIGAVPIGLTLFEVTENVEMVYVDRGYLPVRSLSPAQMRRYKEPVHWRTHRYRASGRLCLQAYSPRSRVPWTKQWCERKPGELVGMISQVVRELESAGPELATRNAEADRKAEAERIAREAQWKRQREEAERARRAQARQDARKDLLGAIAAWNEAQGIRSYFDAMEGALAGLDETERPLVADRLEKARALIGEPDPLALLRRWRSPEER</sequence>
<keyword evidence="3" id="KW-1185">Reference proteome</keyword>
<gene>
    <name evidence="2" type="ORF">FSC37_09490</name>
</gene>
<evidence type="ECO:0000313" key="2">
    <source>
        <dbReference type="EMBL" id="TXC66071.1"/>
    </source>
</evidence>
<dbReference type="AlphaFoldDB" id="A0A5C6U292"/>
<feature type="coiled-coil region" evidence="1">
    <location>
        <begin position="342"/>
        <end position="371"/>
    </location>
</feature>
<dbReference type="EMBL" id="VOPW01000001">
    <property type="protein sequence ID" value="TXC66071.1"/>
    <property type="molecule type" value="Genomic_DNA"/>
</dbReference>
<protein>
    <submittedName>
        <fullName evidence="2">Uncharacterized protein</fullName>
    </submittedName>
</protein>
<name>A0A5C6U292_9BURK</name>
<proteinExistence type="predicted"/>
<evidence type="ECO:0000256" key="1">
    <source>
        <dbReference type="SAM" id="Coils"/>
    </source>
</evidence>